<gene>
    <name evidence="2" type="ORF">GCM10022255_007750</name>
</gene>
<protein>
    <recommendedName>
        <fullName evidence="1">YdhG-like domain-containing protein</fullName>
    </recommendedName>
</protein>
<feature type="domain" description="YdhG-like" evidence="1">
    <location>
        <begin position="17"/>
        <end position="110"/>
    </location>
</feature>
<comment type="caution">
    <text evidence="2">The sequence shown here is derived from an EMBL/GenBank/DDBJ whole genome shotgun (WGS) entry which is preliminary data.</text>
</comment>
<dbReference type="Proteomes" id="UP001500620">
    <property type="component" value="Unassembled WGS sequence"/>
</dbReference>
<dbReference type="Gene3D" id="3.90.1150.200">
    <property type="match status" value="1"/>
</dbReference>
<dbReference type="SUPFAM" id="SSF159888">
    <property type="entry name" value="YdhG-like"/>
    <property type="match status" value="1"/>
</dbReference>
<name>A0ABP8CXT4_9ACTN</name>
<organism evidence="2 3">
    <name type="scientific">Dactylosporangium darangshiense</name>
    <dbReference type="NCBI Taxonomy" id="579108"/>
    <lineage>
        <taxon>Bacteria</taxon>
        <taxon>Bacillati</taxon>
        <taxon>Actinomycetota</taxon>
        <taxon>Actinomycetes</taxon>
        <taxon>Micromonosporales</taxon>
        <taxon>Micromonosporaceae</taxon>
        <taxon>Dactylosporangium</taxon>
    </lineage>
</organism>
<proteinExistence type="predicted"/>
<dbReference type="RefSeq" id="WP_345121266.1">
    <property type="nucleotide sequence ID" value="NZ_BAABAT010000002.1"/>
</dbReference>
<keyword evidence="3" id="KW-1185">Reference proteome</keyword>
<dbReference type="InterPro" id="IPR014922">
    <property type="entry name" value="YdhG-like"/>
</dbReference>
<evidence type="ECO:0000313" key="3">
    <source>
        <dbReference type="Proteomes" id="UP001500620"/>
    </source>
</evidence>
<dbReference type="Pfam" id="PF08818">
    <property type="entry name" value="DUF1801"/>
    <property type="match status" value="1"/>
</dbReference>
<sequence>MTGDVDAYVNANFEPYHREIFESLRELMCRHAPHAQLVISRGSPAWTGRGLLAIISRSKTHLTLAFGRGAAFTDSHGLLEGTGKTTRHIKLKSAGGIDNDAVADYIRQAVALDGR</sequence>
<dbReference type="EMBL" id="BAABAT010000002">
    <property type="protein sequence ID" value="GAA4244493.1"/>
    <property type="molecule type" value="Genomic_DNA"/>
</dbReference>
<accession>A0ABP8CXT4</accession>
<evidence type="ECO:0000259" key="1">
    <source>
        <dbReference type="Pfam" id="PF08818"/>
    </source>
</evidence>
<evidence type="ECO:0000313" key="2">
    <source>
        <dbReference type="EMBL" id="GAA4244493.1"/>
    </source>
</evidence>
<reference evidence="3" key="1">
    <citation type="journal article" date="2019" name="Int. J. Syst. Evol. Microbiol.">
        <title>The Global Catalogue of Microorganisms (GCM) 10K type strain sequencing project: providing services to taxonomists for standard genome sequencing and annotation.</title>
        <authorList>
            <consortium name="The Broad Institute Genomics Platform"/>
            <consortium name="The Broad Institute Genome Sequencing Center for Infectious Disease"/>
            <person name="Wu L."/>
            <person name="Ma J."/>
        </authorList>
    </citation>
    <scope>NUCLEOTIDE SEQUENCE [LARGE SCALE GENOMIC DNA]</scope>
    <source>
        <strain evidence="3">JCM 17441</strain>
    </source>
</reference>